<evidence type="ECO:0000256" key="2">
    <source>
        <dbReference type="ARBA" id="ARBA00023015"/>
    </source>
</evidence>
<dbReference type="KEGG" id="obr:102713973"/>
<proteinExistence type="predicted"/>
<feature type="compositionally biased region" description="Pro residues" evidence="7">
    <location>
        <begin position="13"/>
        <end position="22"/>
    </location>
</feature>
<protein>
    <recommendedName>
        <fullName evidence="8">RWP-RK domain-containing protein</fullName>
    </recommendedName>
</protein>
<dbReference type="InterPro" id="IPR044607">
    <property type="entry name" value="RKD-like"/>
</dbReference>
<dbReference type="GO" id="GO:0003700">
    <property type="term" value="F:DNA-binding transcription factor activity"/>
    <property type="evidence" value="ECO:0007669"/>
    <property type="project" value="InterPro"/>
</dbReference>
<evidence type="ECO:0000256" key="6">
    <source>
        <dbReference type="ARBA" id="ARBA00023242"/>
    </source>
</evidence>
<reference evidence="9" key="1">
    <citation type="journal article" date="2013" name="Nat. Commun.">
        <title>Whole-genome sequencing of Oryza brachyantha reveals mechanisms underlying Oryza genome evolution.</title>
        <authorList>
            <person name="Chen J."/>
            <person name="Huang Q."/>
            <person name="Gao D."/>
            <person name="Wang J."/>
            <person name="Lang Y."/>
            <person name="Liu T."/>
            <person name="Li B."/>
            <person name="Bai Z."/>
            <person name="Luis Goicoechea J."/>
            <person name="Liang C."/>
            <person name="Chen C."/>
            <person name="Zhang W."/>
            <person name="Sun S."/>
            <person name="Liao Y."/>
            <person name="Zhang X."/>
            <person name="Yang L."/>
            <person name="Song C."/>
            <person name="Wang M."/>
            <person name="Shi J."/>
            <person name="Liu G."/>
            <person name="Liu J."/>
            <person name="Zhou H."/>
            <person name="Zhou W."/>
            <person name="Yu Q."/>
            <person name="An N."/>
            <person name="Chen Y."/>
            <person name="Cai Q."/>
            <person name="Wang B."/>
            <person name="Liu B."/>
            <person name="Min J."/>
            <person name="Huang Y."/>
            <person name="Wu H."/>
            <person name="Li Z."/>
            <person name="Zhang Y."/>
            <person name="Yin Y."/>
            <person name="Song W."/>
            <person name="Jiang J."/>
            <person name="Jackson S.A."/>
            <person name="Wing R.A."/>
            <person name="Wang J."/>
            <person name="Chen M."/>
        </authorList>
    </citation>
    <scope>NUCLEOTIDE SEQUENCE [LARGE SCALE GENOMIC DNA]</scope>
    <source>
        <strain evidence="9">cv. IRGC 101232</strain>
    </source>
</reference>
<dbReference type="OMA" id="CIHGGVA"/>
<name>J3NCB2_ORYBR</name>
<comment type="function">
    <text evidence="1">Putative transcription factor.</text>
</comment>
<evidence type="ECO:0000256" key="1">
    <source>
        <dbReference type="ARBA" id="ARBA00004049"/>
    </source>
</evidence>
<evidence type="ECO:0000313" key="9">
    <source>
        <dbReference type="EnsemblPlants" id="OB12G16200.1"/>
    </source>
</evidence>
<keyword evidence="5" id="KW-0804">Transcription</keyword>
<feature type="domain" description="RWP-RK" evidence="8">
    <location>
        <begin position="239"/>
        <end position="319"/>
    </location>
</feature>
<evidence type="ECO:0000256" key="5">
    <source>
        <dbReference type="ARBA" id="ARBA00023163"/>
    </source>
</evidence>
<dbReference type="PANTHER" id="PTHR46373">
    <property type="entry name" value="PROTEIN RKD4"/>
    <property type="match status" value="1"/>
</dbReference>
<evidence type="ECO:0000256" key="7">
    <source>
        <dbReference type="SAM" id="MobiDB-lite"/>
    </source>
</evidence>
<dbReference type="GeneID" id="102713973"/>
<reference evidence="9" key="2">
    <citation type="submission" date="2013-04" db="UniProtKB">
        <authorList>
            <consortium name="EnsemblPlants"/>
        </authorList>
    </citation>
    <scope>IDENTIFICATION</scope>
</reference>
<dbReference type="Gramene" id="OB12G16200.1">
    <property type="protein sequence ID" value="OB12G16200.1"/>
    <property type="gene ID" value="OB12G16200"/>
</dbReference>
<dbReference type="PROSITE" id="PS51519">
    <property type="entry name" value="RWP_RK"/>
    <property type="match status" value="1"/>
</dbReference>
<evidence type="ECO:0000256" key="3">
    <source>
        <dbReference type="ARBA" id="ARBA00023054"/>
    </source>
</evidence>
<accession>J3NCB2</accession>
<feature type="region of interest" description="Disordered" evidence="7">
    <location>
        <begin position="1"/>
        <end position="23"/>
    </location>
</feature>
<keyword evidence="2" id="KW-0805">Transcription regulation</keyword>
<dbReference type="GO" id="GO:0003677">
    <property type="term" value="F:DNA binding"/>
    <property type="evidence" value="ECO:0007669"/>
    <property type="project" value="UniProtKB-KW"/>
</dbReference>
<keyword evidence="6" id="KW-0539">Nucleus</keyword>
<evidence type="ECO:0000259" key="8">
    <source>
        <dbReference type="PROSITE" id="PS51519"/>
    </source>
</evidence>
<dbReference type="PANTHER" id="PTHR46373:SF5">
    <property type="entry name" value="RWP-RK DOMAIN PROTEIN"/>
    <property type="match status" value="1"/>
</dbReference>
<keyword evidence="3" id="KW-0175">Coiled coil</keyword>
<keyword evidence="10" id="KW-1185">Reference proteome</keyword>
<dbReference type="STRING" id="4533.J3NCB2"/>
<dbReference type="InterPro" id="IPR003035">
    <property type="entry name" value="RWP-RK_dom"/>
</dbReference>
<dbReference type="EnsemblPlants" id="OB12G16200.1">
    <property type="protein sequence ID" value="OB12G16200.1"/>
    <property type="gene ID" value="OB12G16200"/>
</dbReference>
<evidence type="ECO:0000313" key="10">
    <source>
        <dbReference type="Proteomes" id="UP000006038"/>
    </source>
</evidence>
<evidence type="ECO:0000256" key="4">
    <source>
        <dbReference type="ARBA" id="ARBA00023125"/>
    </source>
</evidence>
<organism evidence="9">
    <name type="scientific">Oryza brachyantha</name>
    <name type="common">malo sina</name>
    <dbReference type="NCBI Taxonomy" id="4533"/>
    <lineage>
        <taxon>Eukaryota</taxon>
        <taxon>Viridiplantae</taxon>
        <taxon>Streptophyta</taxon>
        <taxon>Embryophyta</taxon>
        <taxon>Tracheophyta</taxon>
        <taxon>Spermatophyta</taxon>
        <taxon>Magnoliopsida</taxon>
        <taxon>Liliopsida</taxon>
        <taxon>Poales</taxon>
        <taxon>Poaceae</taxon>
        <taxon>BOP clade</taxon>
        <taxon>Oryzoideae</taxon>
        <taxon>Oryzeae</taxon>
        <taxon>Oryzinae</taxon>
        <taxon>Oryza</taxon>
    </lineage>
</organism>
<sequence>MLDNFHTDVVDDAPPPPPPPPTLVRSPDHCVASTSSAAPAPPEVTVDCRACQVLREVVHSNGLETTKLCIHGGDGAFYHAILDVYRVKSRGLALAHHSIIDFRGWGYDWVKQYLTDYAQRRATGGFAVVQDSLSAFHDALCTPMPCSSHVSDAYKRAASSVAAARTNGDGDHRLVVQTDAVVQPVASSSGCRVGAEAAASSGDRQLVIDTAAIQQPASGPSQADHTVHQMQQCFHRADRTALAIQRERTKKLCLGDVAPYFDQPIAKAARKLDVCATALKAICRKNGVQRWPYRKVRSIDRQIATLRRSGNGDTNEIEMLIASRRRIVAGIIE</sequence>
<dbReference type="eggNOG" id="ENOG502S030">
    <property type="taxonomic scope" value="Eukaryota"/>
</dbReference>
<dbReference type="HOGENOM" id="CLU_053052_0_0_1"/>
<dbReference type="AlphaFoldDB" id="J3NCB2"/>
<keyword evidence="4" id="KW-0238">DNA-binding</keyword>
<dbReference type="OrthoDB" id="6270329at2759"/>
<dbReference type="Pfam" id="PF02042">
    <property type="entry name" value="RWP-RK"/>
    <property type="match status" value="1"/>
</dbReference>
<dbReference type="Proteomes" id="UP000006038">
    <property type="component" value="Chromosome 12"/>
</dbReference>